<evidence type="ECO:0000256" key="4">
    <source>
        <dbReference type="ARBA" id="ARBA00023163"/>
    </source>
</evidence>
<dbReference type="RefSeq" id="WP_315724300.1">
    <property type="nucleotide sequence ID" value="NZ_JAVUPU010000002.1"/>
</dbReference>
<reference evidence="7 8" key="1">
    <citation type="submission" date="2023-05" db="EMBL/GenBank/DDBJ databases">
        <authorList>
            <person name="Guo Y."/>
        </authorList>
    </citation>
    <scope>NUCLEOTIDE SEQUENCE [LARGE SCALE GENOMIC DNA]</scope>
    <source>
        <strain evidence="7 8">GR2756</strain>
    </source>
</reference>
<dbReference type="NCBIfam" id="TIGR02937">
    <property type="entry name" value="sigma70-ECF"/>
    <property type="match status" value="1"/>
</dbReference>
<organism evidence="7 8">
    <name type="scientific">Sphingosinicella rhizophila</name>
    <dbReference type="NCBI Taxonomy" id="3050082"/>
    <lineage>
        <taxon>Bacteria</taxon>
        <taxon>Pseudomonadati</taxon>
        <taxon>Pseudomonadota</taxon>
        <taxon>Alphaproteobacteria</taxon>
        <taxon>Sphingomonadales</taxon>
        <taxon>Sphingosinicellaceae</taxon>
        <taxon>Sphingosinicella</taxon>
    </lineage>
</organism>
<protein>
    <submittedName>
        <fullName evidence="7">Sigma-70 family RNA polymerase sigma factor</fullName>
    </submittedName>
</protein>
<evidence type="ECO:0000259" key="5">
    <source>
        <dbReference type="Pfam" id="PF04542"/>
    </source>
</evidence>
<dbReference type="PANTHER" id="PTHR43133:SF51">
    <property type="entry name" value="RNA POLYMERASE SIGMA FACTOR"/>
    <property type="match status" value="1"/>
</dbReference>
<evidence type="ECO:0000313" key="8">
    <source>
        <dbReference type="Proteomes" id="UP001259572"/>
    </source>
</evidence>
<dbReference type="Gene3D" id="1.10.10.10">
    <property type="entry name" value="Winged helix-like DNA-binding domain superfamily/Winged helix DNA-binding domain"/>
    <property type="match status" value="1"/>
</dbReference>
<dbReference type="Proteomes" id="UP001259572">
    <property type="component" value="Unassembled WGS sequence"/>
</dbReference>
<feature type="domain" description="RNA polymerase sigma factor 70 region 4 type 2" evidence="6">
    <location>
        <begin position="102"/>
        <end position="151"/>
    </location>
</feature>
<evidence type="ECO:0000256" key="3">
    <source>
        <dbReference type="ARBA" id="ARBA00023082"/>
    </source>
</evidence>
<evidence type="ECO:0000313" key="7">
    <source>
        <dbReference type="EMBL" id="MDT9598344.1"/>
    </source>
</evidence>
<dbReference type="SUPFAM" id="SSF88659">
    <property type="entry name" value="Sigma3 and sigma4 domains of RNA polymerase sigma factors"/>
    <property type="match status" value="1"/>
</dbReference>
<dbReference type="InterPro" id="IPR014284">
    <property type="entry name" value="RNA_pol_sigma-70_dom"/>
</dbReference>
<keyword evidence="8" id="KW-1185">Reference proteome</keyword>
<dbReference type="InterPro" id="IPR039425">
    <property type="entry name" value="RNA_pol_sigma-70-like"/>
</dbReference>
<dbReference type="InterPro" id="IPR036388">
    <property type="entry name" value="WH-like_DNA-bd_sf"/>
</dbReference>
<dbReference type="Pfam" id="PF08281">
    <property type="entry name" value="Sigma70_r4_2"/>
    <property type="match status" value="1"/>
</dbReference>
<dbReference type="PANTHER" id="PTHR43133">
    <property type="entry name" value="RNA POLYMERASE ECF-TYPE SIGMA FACTO"/>
    <property type="match status" value="1"/>
</dbReference>
<keyword evidence="3" id="KW-0731">Sigma factor</keyword>
<dbReference type="InterPro" id="IPR013249">
    <property type="entry name" value="RNA_pol_sigma70_r4_t2"/>
</dbReference>
<comment type="caution">
    <text evidence="7">The sequence shown here is derived from an EMBL/GenBank/DDBJ whole genome shotgun (WGS) entry which is preliminary data.</text>
</comment>
<comment type="similarity">
    <text evidence="1">Belongs to the sigma-70 factor family. ECF subfamily.</text>
</comment>
<keyword evidence="2" id="KW-0805">Transcription regulation</keyword>
<dbReference type="InterPro" id="IPR013325">
    <property type="entry name" value="RNA_pol_sigma_r2"/>
</dbReference>
<dbReference type="SUPFAM" id="SSF88946">
    <property type="entry name" value="Sigma2 domain of RNA polymerase sigma factors"/>
    <property type="match status" value="1"/>
</dbReference>
<proteinExistence type="inferred from homology"/>
<evidence type="ECO:0000256" key="2">
    <source>
        <dbReference type="ARBA" id="ARBA00023015"/>
    </source>
</evidence>
<dbReference type="InterPro" id="IPR007627">
    <property type="entry name" value="RNA_pol_sigma70_r2"/>
</dbReference>
<evidence type="ECO:0000259" key="6">
    <source>
        <dbReference type="Pfam" id="PF08281"/>
    </source>
</evidence>
<sequence>MADHVMPHEPAVRAWLARSRFDLEDIEDVIQEAYCRLASLDAVEHISRPGAYFFSVARNLAVRRLKRARVVPIDTVAEIESYRDDERPSPEQEADDRRNQTRLRALIEELPERCRRIVKMRKLEDRTQREIAAVMCMSEGMVEKELHKGVQTILRAWAEADTRSAEQMQRIAMAKGERG</sequence>
<dbReference type="Gene3D" id="1.10.1740.10">
    <property type="match status" value="1"/>
</dbReference>
<evidence type="ECO:0000256" key="1">
    <source>
        <dbReference type="ARBA" id="ARBA00010641"/>
    </source>
</evidence>
<dbReference type="EMBL" id="JAVUPU010000002">
    <property type="protein sequence ID" value="MDT9598344.1"/>
    <property type="molecule type" value="Genomic_DNA"/>
</dbReference>
<keyword evidence="4" id="KW-0804">Transcription</keyword>
<dbReference type="Pfam" id="PF04542">
    <property type="entry name" value="Sigma70_r2"/>
    <property type="match status" value="1"/>
</dbReference>
<accession>A0ABU3Q4J8</accession>
<dbReference type="InterPro" id="IPR013324">
    <property type="entry name" value="RNA_pol_sigma_r3/r4-like"/>
</dbReference>
<name>A0ABU3Q4J8_9SPHN</name>
<gene>
    <name evidence="7" type="ORF">RQX22_05185</name>
</gene>
<feature type="domain" description="RNA polymerase sigma-70 region 2" evidence="5">
    <location>
        <begin position="5"/>
        <end position="69"/>
    </location>
</feature>